<sequence>MSEESKTPDGDYVMMGANTIVPGRGNGMPIELDDPSLTQEEKDHRLAVALQKQENTAAYQEHKKKHDAYVQSQNFRTLRSGTFTKLAAVRDKDHGMLSVPAAYSTEDAYKRASDDGMTKADGYVAPAPGARPQEIADFKLAAEMQKVEQIDAGTVRTMEKIVKEEVEEDLAQAHRTERSNFHINQKGLFHK</sequence>
<evidence type="ECO:0000313" key="3">
    <source>
        <dbReference type="Proteomes" id="UP000198406"/>
    </source>
</evidence>
<dbReference type="InParanoid" id="A0A1Z5K0D3"/>
<dbReference type="OrthoDB" id="36600at2759"/>
<proteinExistence type="predicted"/>
<evidence type="ECO:0000313" key="2">
    <source>
        <dbReference type="EMBL" id="GAX19508.1"/>
    </source>
</evidence>
<feature type="region of interest" description="Disordered" evidence="1">
    <location>
        <begin position="1"/>
        <end position="34"/>
    </location>
</feature>
<dbReference type="Proteomes" id="UP000198406">
    <property type="component" value="Unassembled WGS sequence"/>
</dbReference>
<reference evidence="2 3" key="1">
    <citation type="journal article" date="2015" name="Plant Cell">
        <title>Oil accumulation by the oleaginous diatom Fistulifera solaris as revealed by the genome and transcriptome.</title>
        <authorList>
            <person name="Tanaka T."/>
            <person name="Maeda Y."/>
            <person name="Veluchamy A."/>
            <person name="Tanaka M."/>
            <person name="Abida H."/>
            <person name="Marechal E."/>
            <person name="Bowler C."/>
            <person name="Muto M."/>
            <person name="Sunaga Y."/>
            <person name="Tanaka M."/>
            <person name="Yoshino T."/>
            <person name="Taniguchi T."/>
            <person name="Fukuda Y."/>
            <person name="Nemoto M."/>
            <person name="Matsumoto M."/>
            <person name="Wong P.S."/>
            <person name="Aburatani S."/>
            <person name="Fujibuchi W."/>
        </authorList>
    </citation>
    <scope>NUCLEOTIDE SEQUENCE [LARGE SCALE GENOMIC DNA]</scope>
    <source>
        <strain evidence="2 3">JPCC DA0580</strain>
    </source>
</reference>
<dbReference type="EMBL" id="BDSP01000137">
    <property type="protein sequence ID" value="GAX19508.1"/>
    <property type="molecule type" value="Genomic_DNA"/>
</dbReference>
<organism evidence="2 3">
    <name type="scientific">Fistulifera solaris</name>
    <name type="common">Oleaginous diatom</name>
    <dbReference type="NCBI Taxonomy" id="1519565"/>
    <lineage>
        <taxon>Eukaryota</taxon>
        <taxon>Sar</taxon>
        <taxon>Stramenopiles</taxon>
        <taxon>Ochrophyta</taxon>
        <taxon>Bacillariophyta</taxon>
        <taxon>Bacillariophyceae</taxon>
        <taxon>Bacillariophycidae</taxon>
        <taxon>Naviculales</taxon>
        <taxon>Naviculaceae</taxon>
        <taxon>Fistulifera</taxon>
    </lineage>
</organism>
<keyword evidence="3" id="KW-1185">Reference proteome</keyword>
<comment type="caution">
    <text evidence="2">The sequence shown here is derived from an EMBL/GenBank/DDBJ whole genome shotgun (WGS) entry which is preliminary data.</text>
</comment>
<dbReference type="AlphaFoldDB" id="A0A1Z5K0D3"/>
<accession>A0A1Z5K0D3</accession>
<name>A0A1Z5K0D3_FISSO</name>
<protein>
    <submittedName>
        <fullName evidence="2">Uncharacterized protein</fullName>
    </submittedName>
</protein>
<evidence type="ECO:0000256" key="1">
    <source>
        <dbReference type="SAM" id="MobiDB-lite"/>
    </source>
</evidence>
<gene>
    <name evidence="2" type="ORF">FisN_19Hh083</name>
</gene>